<dbReference type="InterPro" id="IPR035976">
    <property type="entry name" value="Sushi/SCR/CCP_sf"/>
</dbReference>
<organism evidence="4 5">
    <name type="scientific">Dreissena polymorpha</name>
    <name type="common">Zebra mussel</name>
    <name type="synonym">Mytilus polymorpha</name>
    <dbReference type="NCBI Taxonomy" id="45954"/>
    <lineage>
        <taxon>Eukaryota</taxon>
        <taxon>Metazoa</taxon>
        <taxon>Spiralia</taxon>
        <taxon>Lophotrochozoa</taxon>
        <taxon>Mollusca</taxon>
        <taxon>Bivalvia</taxon>
        <taxon>Autobranchia</taxon>
        <taxon>Heteroconchia</taxon>
        <taxon>Euheterodonta</taxon>
        <taxon>Imparidentia</taxon>
        <taxon>Neoheterodontei</taxon>
        <taxon>Myida</taxon>
        <taxon>Dreissenoidea</taxon>
        <taxon>Dreissenidae</taxon>
        <taxon>Dreissena</taxon>
    </lineage>
</organism>
<keyword evidence="5" id="KW-1185">Reference proteome</keyword>
<feature type="domain" description="Sushi" evidence="3">
    <location>
        <begin position="1"/>
        <end position="35"/>
    </location>
</feature>
<dbReference type="InterPro" id="IPR000436">
    <property type="entry name" value="Sushi_SCR_CCP_dom"/>
</dbReference>
<comment type="caution">
    <text evidence="4">The sequence shown here is derived from an EMBL/GenBank/DDBJ whole genome shotgun (WGS) entry which is preliminary data.</text>
</comment>
<dbReference type="Proteomes" id="UP000828390">
    <property type="component" value="Unassembled WGS sequence"/>
</dbReference>
<gene>
    <name evidence="4" type="ORF">DPMN_114350</name>
</gene>
<dbReference type="Pfam" id="PF00084">
    <property type="entry name" value="Sushi"/>
    <property type="match status" value="1"/>
</dbReference>
<evidence type="ECO:0000313" key="5">
    <source>
        <dbReference type="Proteomes" id="UP000828390"/>
    </source>
</evidence>
<accession>A0A9D4KJ84</accession>
<keyword evidence="1 2" id="KW-1015">Disulfide bond</keyword>
<keyword evidence="2" id="KW-0768">Sushi</keyword>
<comment type="caution">
    <text evidence="2">Lacks conserved residue(s) required for the propagation of feature annotation.</text>
</comment>
<reference evidence="4" key="2">
    <citation type="submission" date="2020-11" db="EMBL/GenBank/DDBJ databases">
        <authorList>
            <person name="McCartney M.A."/>
            <person name="Auch B."/>
            <person name="Kono T."/>
            <person name="Mallez S."/>
            <person name="Becker A."/>
            <person name="Gohl D.M."/>
            <person name="Silverstein K.A.T."/>
            <person name="Koren S."/>
            <person name="Bechman K.B."/>
            <person name="Herman A."/>
            <person name="Abrahante J.E."/>
            <person name="Garbe J."/>
        </authorList>
    </citation>
    <scope>NUCLEOTIDE SEQUENCE</scope>
    <source>
        <strain evidence="4">Duluth1</strain>
        <tissue evidence="4">Whole animal</tissue>
    </source>
</reference>
<dbReference type="EMBL" id="JAIWYP010000004">
    <property type="protein sequence ID" value="KAH3840892.1"/>
    <property type="molecule type" value="Genomic_DNA"/>
</dbReference>
<dbReference type="CDD" id="cd00033">
    <property type="entry name" value="CCP"/>
    <property type="match status" value="1"/>
</dbReference>
<protein>
    <recommendedName>
        <fullName evidence="3">Sushi domain-containing protein</fullName>
    </recommendedName>
</protein>
<evidence type="ECO:0000259" key="3">
    <source>
        <dbReference type="PROSITE" id="PS50923"/>
    </source>
</evidence>
<reference evidence="4" key="1">
    <citation type="journal article" date="2019" name="bioRxiv">
        <title>The Genome of the Zebra Mussel, Dreissena polymorpha: A Resource for Invasive Species Research.</title>
        <authorList>
            <person name="McCartney M.A."/>
            <person name="Auch B."/>
            <person name="Kono T."/>
            <person name="Mallez S."/>
            <person name="Zhang Y."/>
            <person name="Obille A."/>
            <person name="Becker A."/>
            <person name="Abrahante J.E."/>
            <person name="Garbe J."/>
            <person name="Badalamenti J.P."/>
            <person name="Herman A."/>
            <person name="Mangelson H."/>
            <person name="Liachko I."/>
            <person name="Sullivan S."/>
            <person name="Sone E.D."/>
            <person name="Koren S."/>
            <person name="Silverstein K.A.T."/>
            <person name="Beckman K.B."/>
            <person name="Gohl D.M."/>
        </authorList>
    </citation>
    <scope>NUCLEOTIDE SEQUENCE</scope>
    <source>
        <strain evidence="4">Duluth1</strain>
        <tissue evidence="4">Whole animal</tissue>
    </source>
</reference>
<dbReference type="AlphaFoldDB" id="A0A9D4KJ84"/>
<evidence type="ECO:0000256" key="2">
    <source>
        <dbReference type="PROSITE-ProRule" id="PRU00302"/>
    </source>
</evidence>
<dbReference type="SUPFAM" id="SSF57535">
    <property type="entry name" value="Complement control module/SCR domain"/>
    <property type="match status" value="1"/>
</dbReference>
<name>A0A9D4KJ84_DREPO</name>
<dbReference type="PROSITE" id="PS50923">
    <property type="entry name" value="SUSHI"/>
    <property type="match status" value="1"/>
</dbReference>
<dbReference type="Gene3D" id="2.10.70.10">
    <property type="entry name" value="Complement Module, domain 1"/>
    <property type="match status" value="1"/>
</dbReference>
<sequence>MAMYSCDSGYTLVVGAALSCGASGAWSGPAPTCGRELVVEAFYREIRLFMNHQKMLIFL</sequence>
<feature type="disulfide bond" evidence="2">
    <location>
        <begin position="6"/>
        <end position="33"/>
    </location>
</feature>
<evidence type="ECO:0000313" key="4">
    <source>
        <dbReference type="EMBL" id="KAH3840892.1"/>
    </source>
</evidence>
<proteinExistence type="predicted"/>
<evidence type="ECO:0000256" key="1">
    <source>
        <dbReference type="ARBA" id="ARBA00023157"/>
    </source>
</evidence>